<dbReference type="KEGG" id="cfm:BJL90_15805"/>
<evidence type="ECO:0000313" key="4">
    <source>
        <dbReference type="Proteomes" id="UP000192478"/>
    </source>
</evidence>
<protein>
    <recommendedName>
        <fullName evidence="5">DUF2313 domain-containing protein</fullName>
    </recommendedName>
</protein>
<dbReference type="Pfam" id="PF10076">
    <property type="entry name" value="Phage_Mu_Gp48"/>
    <property type="match status" value="1"/>
</dbReference>
<evidence type="ECO:0008006" key="5">
    <source>
        <dbReference type="Google" id="ProtNLM"/>
    </source>
</evidence>
<dbReference type="Proteomes" id="UP000177894">
    <property type="component" value="Chromosome"/>
</dbReference>
<keyword evidence="3" id="KW-1185">Reference proteome</keyword>
<evidence type="ECO:0000313" key="2">
    <source>
        <dbReference type="EMBL" id="ARE87706.1"/>
    </source>
</evidence>
<reference evidence="2 4" key="2">
    <citation type="submission" date="2017-03" db="EMBL/GenBank/DDBJ databases">
        <title>Complete sequence of Clostridium formicaceticum DSM 92.</title>
        <authorList>
            <person name="Poehlein A."/>
            <person name="Karl M."/>
            <person name="Bengelsdorf F.R."/>
            <person name="Duerre P."/>
            <person name="Daniel R."/>
        </authorList>
    </citation>
    <scope>NUCLEOTIDE SEQUENCE [LARGE SCALE GENOMIC DNA]</scope>
    <source>
        <strain evidence="2 4">DSM 92</strain>
    </source>
</reference>
<dbReference type="Proteomes" id="UP000192478">
    <property type="component" value="Chromosome"/>
</dbReference>
<organism evidence="2 4">
    <name type="scientific">Clostridium formicaceticum</name>
    <dbReference type="NCBI Taxonomy" id="1497"/>
    <lineage>
        <taxon>Bacteria</taxon>
        <taxon>Bacillati</taxon>
        <taxon>Bacillota</taxon>
        <taxon>Clostridia</taxon>
        <taxon>Eubacteriales</taxon>
        <taxon>Clostridiaceae</taxon>
        <taxon>Clostridium</taxon>
    </lineage>
</organism>
<dbReference type="RefSeq" id="WP_070970136.1">
    <property type="nucleotide sequence ID" value="NZ_CP017603.1"/>
</dbReference>
<evidence type="ECO:0000313" key="1">
    <source>
        <dbReference type="EMBL" id="AOY77183.1"/>
    </source>
</evidence>
<evidence type="ECO:0000313" key="3">
    <source>
        <dbReference type="Proteomes" id="UP000177894"/>
    </source>
</evidence>
<dbReference type="EMBL" id="CP020559">
    <property type="protein sequence ID" value="ARE87706.1"/>
    <property type="molecule type" value="Genomic_DNA"/>
</dbReference>
<proteinExistence type="predicted"/>
<dbReference type="InterPro" id="IPR018755">
    <property type="entry name" value="Phage_Mu_Gp48"/>
</dbReference>
<gene>
    <name evidence="1" type="ORF">BJL90_15805</name>
    <name evidence="2" type="ORF">CLFO_21060</name>
</gene>
<sequence length="298" mass="33834">MITSPRAKQMFGTVSPIYYQSKVMKAIFQSIGIEWDMIDEITDEILLQLFPQTATWGLRYWEELLKIPVNNSIPIDRRRALVLYRIKLRAPMTPSRIANVTKSLAGDLADYVEVLENVEPHVFMVTVGTGKSGINYLSIYREIRRIKPSHESFYLGNRYSRGFSLKRRDIYGFSKTIHAIGTFVCSKEDVEFIATKGYRTSDDIKYEKNTIRGTSDPLVCSKELIYTTEGFLSEREIENSIKPISGTSDPLICSKDLVYETQGFLDGSGLDQQGNATKGMSSPLVCSKDLKYTRIEVV</sequence>
<dbReference type="AlphaFoldDB" id="A0AAC9WGD0"/>
<dbReference type="EMBL" id="CP017603">
    <property type="protein sequence ID" value="AOY77183.1"/>
    <property type="molecule type" value="Genomic_DNA"/>
</dbReference>
<reference evidence="1 3" key="1">
    <citation type="submission" date="2016-10" db="EMBL/GenBank/DDBJ databases">
        <title>Complete Genome Sequence of Acetogen Clostridium formicoaceticum ATCC 27076.</title>
        <authorList>
            <person name="Bao T."/>
            <person name="Cheng C."/>
            <person name="Zhao J."/>
            <person name="Yang S.-T."/>
            <person name="Wang J."/>
            <person name="Wang M."/>
        </authorList>
    </citation>
    <scope>NUCLEOTIDE SEQUENCE [LARGE SCALE GENOMIC DNA]</scope>
    <source>
        <strain evidence="1 3">ATCC 27076</strain>
    </source>
</reference>
<name>A0AAC9WGD0_9CLOT</name>
<accession>A0AAC9WGD0</accession>